<evidence type="ECO:0000313" key="3">
    <source>
        <dbReference type="Proteomes" id="UP000007799"/>
    </source>
</evidence>
<name>F2UMP9_SALR5</name>
<dbReference type="KEGG" id="sre:PTSG_12889"/>
<dbReference type="EMBL" id="GL832982">
    <property type="protein sequence ID" value="EGD78398.1"/>
    <property type="molecule type" value="Genomic_DNA"/>
</dbReference>
<gene>
    <name evidence="2" type="ORF">PTSG_12889</name>
</gene>
<dbReference type="GeneID" id="16070272"/>
<evidence type="ECO:0000256" key="1">
    <source>
        <dbReference type="SAM" id="Phobius"/>
    </source>
</evidence>
<keyword evidence="3" id="KW-1185">Reference proteome</keyword>
<keyword evidence="1" id="KW-1133">Transmembrane helix</keyword>
<keyword evidence="1" id="KW-0812">Transmembrane</keyword>
<evidence type="ECO:0000313" key="2">
    <source>
        <dbReference type="EMBL" id="EGD78398.1"/>
    </source>
</evidence>
<keyword evidence="1" id="KW-0472">Membrane</keyword>
<dbReference type="InParanoid" id="F2UMP9"/>
<organism evidence="2 3">
    <name type="scientific">Salpingoeca rosetta (strain ATCC 50818 / BSB-021)</name>
    <dbReference type="NCBI Taxonomy" id="946362"/>
    <lineage>
        <taxon>Eukaryota</taxon>
        <taxon>Choanoflagellata</taxon>
        <taxon>Craspedida</taxon>
        <taxon>Salpingoecidae</taxon>
        <taxon>Salpingoeca</taxon>
    </lineage>
</organism>
<sequence length="86" mass="9761">MSSSLQTLLRSLGEARLRQVPSWAMQNINKERLTTILSEAATSYGRKYFNKGKGAPVAHVMIALGLIGYAIEYPHLKESQRQRKYH</sequence>
<dbReference type="AlphaFoldDB" id="F2UMP9"/>
<reference evidence="2" key="1">
    <citation type="submission" date="2009-08" db="EMBL/GenBank/DDBJ databases">
        <title>Annotation of Salpingoeca rosetta.</title>
        <authorList>
            <consortium name="The Broad Institute Genome Sequencing Platform"/>
            <person name="Russ C."/>
            <person name="Cuomo C."/>
            <person name="Burger G."/>
            <person name="Gray M.W."/>
            <person name="Holland P.W.H."/>
            <person name="King N."/>
            <person name="Lang F.B.F."/>
            <person name="Roger A.J."/>
            <person name="Ruiz-Trillo I."/>
            <person name="Young S.K."/>
            <person name="Zeng Q."/>
            <person name="Gargeya S."/>
            <person name="Alvarado L."/>
            <person name="Berlin A."/>
            <person name="Chapman S.B."/>
            <person name="Chen Z."/>
            <person name="Freedman E."/>
            <person name="Gellesch M."/>
            <person name="Goldberg J."/>
            <person name="Griggs A."/>
            <person name="Gujja S."/>
            <person name="Heilman E."/>
            <person name="Heiman D."/>
            <person name="Howarth C."/>
            <person name="Mehta T."/>
            <person name="Neiman D."/>
            <person name="Pearson M."/>
            <person name="Roberts A."/>
            <person name="Saif S."/>
            <person name="Shea T."/>
            <person name="Shenoy N."/>
            <person name="Sisk P."/>
            <person name="Stolte C."/>
            <person name="Sykes S."/>
            <person name="White J."/>
            <person name="Yandava C."/>
            <person name="Haas B."/>
            <person name="Nusbaum C."/>
            <person name="Birren B."/>
        </authorList>
    </citation>
    <scope>NUCLEOTIDE SEQUENCE</scope>
    <source>
        <strain evidence="2">ATCC 50818</strain>
    </source>
</reference>
<dbReference type="RefSeq" id="XP_004989721.1">
    <property type="nucleotide sequence ID" value="XM_004989664.1"/>
</dbReference>
<proteinExistence type="predicted"/>
<accession>F2UMP9</accession>
<protein>
    <submittedName>
        <fullName evidence="2">Uncharacterized protein</fullName>
    </submittedName>
</protein>
<dbReference type="OrthoDB" id="5561579at2759"/>
<dbReference type="Proteomes" id="UP000007799">
    <property type="component" value="Unassembled WGS sequence"/>
</dbReference>
<feature type="transmembrane region" description="Helical" evidence="1">
    <location>
        <begin position="57"/>
        <end position="76"/>
    </location>
</feature>